<keyword evidence="2" id="KW-1185">Reference proteome</keyword>
<name>A0A392U0C3_9FABA</name>
<reference evidence="1 2" key="1">
    <citation type="journal article" date="2018" name="Front. Plant Sci.">
        <title>Red Clover (Trifolium pratense) and Zigzag Clover (T. medium) - A Picture of Genomic Similarities and Differences.</title>
        <authorList>
            <person name="Dluhosova J."/>
            <person name="Istvanek J."/>
            <person name="Nedelnik J."/>
            <person name="Repkova J."/>
        </authorList>
    </citation>
    <scope>NUCLEOTIDE SEQUENCE [LARGE SCALE GENOMIC DNA]</scope>
    <source>
        <strain evidence="2">cv. 10/8</strain>
        <tissue evidence="1">Leaf</tissue>
    </source>
</reference>
<dbReference type="Proteomes" id="UP000265520">
    <property type="component" value="Unassembled WGS sequence"/>
</dbReference>
<protein>
    <submittedName>
        <fullName evidence="1">Uncharacterized protein</fullName>
    </submittedName>
</protein>
<comment type="caution">
    <text evidence="1">The sequence shown here is derived from an EMBL/GenBank/DDBJ whole genome shotgun (WGS) entry which is preliminary data.</text>
</comment>
<dbReference type="AlphaFoldDB" id="A0A392U0C3"/>
<evidence type="ECO:0000313" key="1">
    <source>
        <dbReference type="EMBL" id="MCI66892.1"/>
    </source>
</evidence>
<organism evidence="1 2">
    <name type="scientific">Trifolium medium</name>
    <dbReference type="NCBI Taxonomy" id="97028"/>
    <lineage>
        <taxon>Eukaryota</taxon>
        <taxon>Viridiplantae</taxon>
        <taxon>Streptophyta</taxon>
        <taxon>Embryophyta</taxon>
        <taxon>Tracheophyta</taxon>
        <taxon>Spermatophyta</taxon>
        <taxon>Magnoliopsida</taxon>
        <taxon>eudicotyledons</taxon>
        <taxon>Gunneridae</taxon>
        <taxon>Pentapetalae</taxon>
        <taxon>rosids</taxon>
        <taxon>fabids</taxon>
        <taxon>Fabales</taxon>
        <taxon>Fabaceae</taxon>
        <taxon>Papilionoideae</taxon>
        <taxon>50 kb inversion clade</taxon>
        <taxon>NPAAA clade</taxon>
        <taxon>Hologalegina</taxon>
        <taxon>IRL clade</taxon>
        <taxon>Trifolieae</taxon>
        <taxon>Trifolium</taxon>
    </lineage>
</organism>
<feature type="non-terminal residue" evidence="1">
    <location>
        <position position="1"/>
    </location>
</feature>
<dbReference type="EMBL" id="LXQA010704683">
    <property type="protein sequence ID" value="MCI66892.1"/>
    <property type="molecule type" value="Genomic_DNA"/>
</dbReference>
<sequence>TDKIQVPGEEQRASSLSETLLLSASIQVHGPRLARLPVA</sequence>
<accession>A0A392U0C3</accession>
<evidence type="ECO:0000313" key="2">
    <source>
        <dbReference type="Proteomes" id="UP000265520"/>
    </source>
</evidence>
<proteinExistence type="predicted"/>